<reference evidence="2 3" key="1">
    <citation type="submission" date="2019-10" db="EMBL/GenBank/DDBJ databases">
        <title>Assembly and Annotation for the nematode Trichostrongylus colubriformis.</title>
        <authorList>
            <person name="Martin J."/>
        </authorList>
    </citation>
    <scope>NUCLEOTIDE SEQUENCE [LARGE SCALE GENOMIC DNA]</scope>
    <source>
        <strain evidence="2">G859</strain>
        <tissue evidence="2">Whole worm</tissue>
    </source>
</reference>
<sequence>MCVLHVPQNALFILAVLNILVKIDKLQDNVNVMGTIHVLLGQLVGPESQEKMELLVCQAHVVLRDFVEMLPRLLWMHVDNAECARTVTLAHQVHLVHPADPV</sequence>
<keyword evidence="1" id="KW-0732">Signal</keyword>
<comment type="caution">
    <text evidence="2">The sequence shown here is derived from an EMBL/GenBank/DDBJ whole genome shotgun (WGS) entry which is preliminary data.</text>
</comment>
<evidence type="ECO:0000313" key="3">
    <source>
        <dbReference type="Proteomes" id="UP001331761"/>
    </source>
</evidence>
<organism evidence="2 3">
    <name type="scientific">Trichostrongylus colubriformis</name>
    <name type="common">Black scour worm</name>
    <dbReference type="NCBI Taxonomy" id="6319"/>
    <lineage>
        <taxon>Eukaryota</taxon>
        <taxon>Metazoa</taxon>
        <taxon>Ecdysozoa</taxon>
        <taxon>Nematoda</taxon>
        <taxon>Chromadorea</taxon>
        <taxon>Rhabditida</taxon>
        <taxon>Rhabditina</taxon>
        <taxon>Rhabditomorpha</taxon>
        <taxon>Strongyloidea</taxon>
        <taxon>Trichostrongylidae</taxon>
        <taxon>Trichostrongylus</taxon>
    </lineage>
</organism>
<feature type="chain" id="PRO_5043031199" evidence="1">
    <location>
        <begin position="26"/>
        <end position="102"/>
    </location>
</feature>
<keyword evidence="3" id="KW-1185">Reference proteome</keyword>
<evidence type="ECO:0000256" key="1">
    <source>
        <dbReference type="SAM" id="SignalP"/>
    </source>
</evidence>
<proteinExistence type="predicted"/>
<name>A0AAN8IRR8_TRICO</name>
<dbReference type="AlphaFoldDB" id="A0AAN8IRR8"/>
<protein>
    <submittedName>
        <fullName evidence="2">Uncharacterized protein</fullName>
    </submittedName>
</protein>
<dbReference type="Proteomes" id="UP001331761">
    <property type="component" value="Unassembled WGS sequence"/>
</dbReference>
<accession>A0AAN8IRR8</accession>
<feature type="signal peptide" evidence="1">
    <location>
        <begin position="1"/>
        <end position="25"/>
    </location>
</feature>
<dbReference type="EMBL" id="WIXE01003881">
    <property type="protein sequence ID" value="KAK5983551.1"/>
    <property type="molecule type" value="Genomic_DNA"/>
</dbReference>
<gene>
    <name evidence="2" type="ORF">GCK32_016963</name>
</gene>
<evidence type="ECO:0000313" key="2">
    <source>
        <dbReference type="EMBL" id="KAK5983551.1"/>
    </source>
</evidence>